<organism evidence="1 2">
    <name type="scientific">Hemibagrus guttatus</name>
    <dbReference type="NCBI Taxonomy" id="175788"/>
    <lineage>
        <taxon>Eukaryota</taxon>
        <taxon>Metazoa</taxon>
        <taxon>Chordata</taxon>
        <taxon>Craniata</taxon>
        <taxon>Vertebrata</taxon>
        <taxon>Euteleostomi</taxon>
        <taxon>Actinopterygii</taxon>
        <taxon>Neopterygii</taxon>
        <taxon>Teleostei</taxon>
        <taxon>Ostariophysi</taxon>
        <taxon>Siluriformes</taxon>
        <taxon>Bagridae</taxon>
        <taxon>Hemibagrus</taxon>
    </lineage>
</organism>
<protein>
    <recommendedName>
        <fullName evidence="3">Reverse transcriptase</fullName>
    </recommendedName>
</protein>
<accession>A0AAE0V630</accession>
<gene>
    <name evidence="1" type="ORF">QTP70_017909</name>
</gene>
<dbReference type="EMBL" id="JAUCMX010000008">
    <property type="protein sequence ID" value="KAK3537688.1"/>
    <property type="molecule type" value="Genomic_DNA"/>
</dbReference>
<dbReference type="AlphaFoldDB" id="A0AAE0V630"/>
<proteinExistence type="predicted"/>
<name>A0AAE0V630_9TELE</name>
<keyword evidence="2" id="KW-1185">Reference proteome</keyword>
<dbReference type="Proteomes" id="UP001274896">
    <property type="component" value="Unassembled WGS sequence"/>
</dbReference>
<evidence type="ECO:0000313" key="2">
    <source>
        <dbReference type="Proteomes" id="UP001274896"/>
    </source>
</evidence>
<comment type="caution">
    <text evidence="1">The sequence shown here is derived from an EMBL/GenBank/DDBJ whole genome shotgun (WGS) entry which is preliminary data.</text>
</comment>
<evidence type="ECO:0008006" key="3">
    <source>
        <dbReference type="Google" id="ProtNLM"/>
    </source>
</evidence>
<dbReference type="PANTHER" id="PTHR47510:SF3">
    <property type="entry name" value="ENDO_EXONUCLEASE_PHOSPHATASE DOMAIN-CONTAINING PROTEIN"/>
    <property type="match status" value="1"/>
</dbReference>
<dbReference type="PANTHER" id="PTHR47510">
    <property type="entry name" value="REVERSE TRANSCRIPTASE DOMAIN-CONTAINING PROTEIN"/>
    <property type="match status" value="1"/>
</dbReference>
<evidence type="ECO:0000313" key="1">
    <source>
        <dbReference type="EMBL" id="KAK3537688.1"/>
    </source>
</evidence>
<reference evidence="1" key="1">
    <citation type="submission" date="2023-06" db="EMBL/GenBank/DDBJ databases">
        <title>Male Hemibagrus guttatus genome.</title>
        <authorList>
            <person name="Bian C."/>
        </authorList>
    </citation>
    <scope>NUCLEOTIDE SEQUENCE</scope>
    <source>
        <strain evidence="1">Male_cb2023</strain>
        <tissue evidence="1">Muscle</tissue>
    </source>
</reference>
<sequence length="190" mass="21212">MCLKLQQLRRTLLSSYRILLKYKAAKYGLRKAITEAKTQYREKLDSFYSTADAGRIWQGLQHITDYTTTTGTTISPSDILPDDLNTFYACFETSSDNTERRHTHIGTSQPPFFLPIVSSAVVQKALRKINTCKAAGPDNIPWQALRVCATELADVLTSTFNLSLSQSTVPICFKTTTIVPLPKKSSCNLP</sequence>